<evidence type="ECO:0000256" key="2">
    <source>
        <dbReference type="ARBA" id="ARBA00022679"/>
    </source>
</evidence>
<dbReference type="PANTHER" id="PTHR20857">
    <property type="entry name" value="THIAMINE-PHOSPHATE PYROPHOSPHORYLASE"/>
    <property type="match status" value="1"/>
</dbReference>
<dbReference type="NCBIfam" id="TIGR00693">
    <property type="entry name" value="thiE"/>
    <property type="match status" value="1"/>
</dbReference>
<protein>
    <recommendedName>
        <fullName evidence="9">Thiamine-phosphate synthase</fullName>
        <shortName evidence="9">TP synthase</shortName>
        <shortName evidence="9">TPS</shortName>
        <ecNumber evidence="9">2.5.1.3</ecNumber>
    </recommendedName>
    <alternativeName>
        <fullName evidence="9">Thiamine-phosphate pyrophosphorylase</fullName>
        <shortName evidence="9">TMP pyrophosphorylase</shortName>
        <shortName evidence="9">TMP-PPase</shortName>
    </alternativeName>
</protein>
<comment type="catalytic activity">
    <reaction evidence="7 9 10">
        <text>2-(2-carboxy-4-methylthiazol-5-yl)ethyl phosphate + 4-amino-2-methyl-5-(diphosphooxymethyl)pyrimidine + 2 H(+) = thiamine phosphate + CO2 + diphosphate</text>
        <dbReference type="Rhea" id="RHEA:47848"/>
        <dbReference type="ChEBI" id="CHEBI:15378"/>
        <dbReference type="ChEBI" id="CHEBI:16526"/>
        <dbReference type="ChEBI" id="CHEBI:33019"/>
        <dbReference type="ChEBI" id="CHEBI:37575"/>
        <dbReference type="ChEBI" id="CHEBI:57841"/>
        <dbReference type="ChEBI" id="CHEBI:62890"/>
        <dbReference type="EC" id="2.5.1.3"/>
    </reaction>
</comment>
<dbReference type="GO" id="GO:0009228">
    <property type="term" value="P:thiamine biosynthetic process"/>
    <property type="evidence" value="ECO:0007669"/>
    <property type="project" value="UniProtKB-KW"/>
</dbReference>
<gene>
    <name evidence="9 13" type="primary">thiE</name>
    <name evidence="13" type="ORF">CH338_01880</name>
</gene>
<comment type="caution">
    <text evidence="13">The sequence shown here is derived from an EMBL/GenBank/DDBJ whole genome shotgun (WGS) entry which is preliminary data.</text>
</comment>
<keyword evidence="4 9" id="KW-0460">Magnesium</keyword>
<evidence type="ECO:0000256" key="5">
    <source>
        <dbReference type="ARBA" id="ARBA00022977"/>
    </source>
</evidence>
<evidence type="ECO:0000313" key="14">
    <source>
        <dbReference type="Proteomes" id="UP000248863"/>
    </source>
</evidence>
<dbReference type="EC" id="2.5.1.3" evidence="9"/>
<dbReference type="InterPro" id="IPR013785">
    <property type="entry name" value="Aldolase_TIM"/>
</dbReference>
<keyword evidence="5 9" id="KW-0784">Thiamine biosynthesis</keyword>
<organism evidence="13 14">
    <name type="scientific">Rhodoplanes elegans</name>
    <dbReference type="NCBI Taxonomy" id="29408"/>
    <lineage>
        <taxon>Bacteria</taxon>
        <taxon>Pseudomonadati</taxon>
        <taxon>Pseudomonadota</taxon>
        <taxon>Alphaproteobacteria</taxon>
        <taxon>Hyphomicrobiales</taxon>
        <taxon>Nitrobacteraceae</taxon>
        <taxon>Rhodoplanes</taxon>
    </lineage>
</organism>
<dbReference type="EMBL" id="NPEU01000008">
    <property type="protein sequence ID" value="RAI41870.1"/>
    <property type="molecule type" value="Genomic_DNA"/>
</dbReference>
<evidence type="ECO:0000313" key="13">
    <source>
        <dbReference type="EMBL" id="RAI41870.1"/>
    </source>
</evidence>
<feature type="domain" description="Thiamine phosphate synthase/TenI" evidence="12">
    <location>
        <begin position="8"/>
        <end position="193"/>
    </location>
</feature>
<evidence type="ECO:0000259" key="12">
    <source>
        <dbReference type="Pfam" id="PF02581"/>
    </source>
</evidence>
<dbReference type="InterPro" id="IPR036206">
    <property type="entry name" value="ThiamineP_synth_sf"/>
</dbReference>
<comment type="pathway">
    <text evidence="1 9 11">Cofactor biosynthesis; thiamine diphosphate biosynthesis; thiamine phosphate from 4-amino-2-methyl-5-diphosphomethylpyrimidine and 4-methyl-5-(2-phosphoethyl)-thiazole: step 1/1.</text>
</comment>
<comment type="cofactor">
    <cofactor evidence="9">
        <name>Mg(2+)</name>
        <dbReference type="ChEBI" id="CHEBI:18420"/>
    </cofactor>
    <text evidence="9">Binds 1 Mg(2+) ion per subunit.</text>
</comment>
<feature type="binding site" evidence="9">
    <location>
        <position position="69"/>
    </location>
    <ligand>
        <name>4-amino-2-methyl-5-(diphosphooxymethyl)pyrimidine</name>
        <dbReference type="ChEBI" id="CHEBI:57841"/>
    </ligand>
</feature>
<dbReference type="Pfam" id="PF02581">
    <property type="entry name" value="TMP-TENI"/>
    <property type="match status" value="1"/>
</dbReference>
<evidence type="ECO:0000256" key="4">
    <source>
        <dbReference type="ARBA" id="ARBA00022842"/>
    </source>
</evidence>
<comment type="similarity">
    <text evidence="9 10">Belongs to the thiamine-phosphate synthase family.</text>
</comment>
<feature type="binding site" evidence="9">
    <location>
        <begin position="190"/>
        <end position="191"/>
    </location>
    <ligand>
        <name>2-[(2R,5Z)-2-carboxy-4-methylthiazol-5(2H)-ylidene]ethyl phosphate</name>
        <dbReference type="ChEBI" id="CHEBI:62899"/>
    </ligand>
</feature>
<dbReference type="GO" id="GO:0009229">
    <property type="term" value="P:thiamine diphosphate biosynthetic process"/>
    <property type="evidence" value="ECO:0007669"/>
    <property type="project" value="UniProtKB-UniRule"/>
</dbReference>
<evidence type="ECO:0000256" key="6">
    <source>
        <dbReference type="ARBA" id="ARBA00047334"/>
    </source>
</evidence>
<dbReference type="InterPro" id="IPR022998">
    <property type="entry name" value="ThiamineP_synth_TenI"/>
</dbReference>
<evidence type="ECO:0000256" key="1">
    <source>
        <dbReference type="ARBA" id="ARBA00005165"/>
    </source>
</evidence>
<accession>A0A327KSG2</accession>
<evidence type="ECO:0000256" key="3">
    <source>
        <dbReference type="ARBA" id="ARBA00022723"/>
    </source>
</evidence>
<evidence type="ECO:0000256" key="11">
    <source>
        <dbReference type="RuleBase" id="RU004253"/>
    </source>
</evidence>
<feature type="binding site" evidence="9">
    <location>
        <position position="170"/>
    </location>
    <ligand>
        <name>2-[(2R,5Z)-2-carboxy-4-methylthiazol-5(2H)-ylidene]ethyl phosphate</name>
        <dbReference type="ChEBI" id="CHEBI:62899"/>
    </ligand>
</feature>
<keyword evidence="3 9" id="KW-0479">Metal-binding</keyword>
<dbReference type="AlphaFoldDB" id="A0A327KSG2"/>
<dbReference type="OrthoDB" id="9810880at2"/>
<dbReference type="CDD" id="cd00564">
    <property type="entry name" value="TMP_TenI"/>
    <property type="match status" value="1"/>
</dbReference>
<comment type="function">
    <text evidence="9">Condenses 4-methyl-5-(beta-hydroxyethyl)thiazole monophosphate (THZ-P) and 2-methyl-4-amino-5-hydroxymethyl pyrimidine pyrophosphate (HMP-PP) to form thiamine monophosphate (TMP).</text>
</comment>
<feature type="binding site" evidence="9">
    <location>
        <position position="70"/>
    </location>
    <ligand>
        <name>Mg(2+)</name>
        <dbReference type="ChEBI" id="CHEBI:18420"/>
    </ligand>
</feature>
<keyword evidence="2 9" id="KW-0808">Transferase</keyword>
<evidence type="ECO:0000256" key="7">
    <source>
        <dbReference type="ARBA" id="ARBA00047851"/>
    </source>
</evidence>
<dbReference type="RefSeq" id="WP_111355342.1">
    <property type="nucleotide sequence ID" value="NZ_NHSK01000165.1"/>
</dbReference>
<evidence type="ECO:0000256" key="8">
    <source>
        <dbReference type="ARBA" id="ARBA00047883"/>
    </source>
</evidence>
<evidence type="ECO:0000256" key="10">
    <source>
        <dbReference type="RuleBase" id="RU003826"/>
    </source>
</evidence>
<reference evidence="13 14" key="1">
    <citation type="submission" date="2017-07" db="EMBL/GenBank/DDBJ databases">
        <title>Draft Genome Sequences of Select Purple Nonsulfur Bacteria.</title>
        <authorList>
            <person name="Lasarre B."/>
            <person name="Mckinlay J.B."/>
        </authorList>
    </citation>
    <scope>NUCLEOTIDE SEQUENCE [LARGE SCALE GENOMIC DNA]</scope>
    <source>
        <strain evidence="13 14">DSM 11907</strain>
    </source>
</reference>
<dbReference type="GO" id="GO:0004789">
    <property type="term" value="F:thiamine-phosphate diphosphorylase activity"/>
    <property type="evidence" value="ECO:0007669"/>
    <property type="project" value="UniProtKB-UniRule"/>
</dbReference>
<dbReference type="PANTHER" id="PTHR20857:SF15">
    <property type="entry name" value="THIAMINE-PHOSPHATE SYNTHASE"/>
    <property type="match status" value="1"/>
</dbReference>
<dbReference type="InterPro" id="IPR034291">
    <property type="entry name" value="TMP_synthase"/>
</dbReference>
<dbReference type="Gene3D" id="3.20.20.70">
    <property type="entry name" value="Aldolase class I"/>
    <property type="match status" value="1"/>
</dbReference>
<proteinExistence type="inferred from homology"/>
<evidence type="ECO:0000256" key="9">
    <source>
        <dbReference type="HAMAP-Rule" id="MF_00097"/>
    </source>
</evidence>
<feature type="binding site" evidence="9">
    <location>
        <position position="89"/>
    </location>
    <ligand>
        <name>Mg(2+)</name>
        <dbReference type="ChEBI" id="CHEBI:18420"/>
    </ligand>
</feature>
<dbReference type="HAMAP" id="MF_00097">
    <property type="entry name" value="TMP_synthase"/>
    <property type="match status" value="1"/>
</dbReference>
<keyword evidence="14" id="KW-1185">Reference proteome</keyword>
<sequence>MTVDVRLNAILDPERAGGRPLVDLARALVAGGATLVQLRDKHGSTRRMIEEARALVDVLAPFGVPLVINDRVDVALAAGAAGVHVGPDDMAVEDARAILGPGAIVGHSIKTLDAAERVPLDLLDYAGVGGVYATLSKDNPAPPMGPEGLGKIRAVLRRRAPTMPVVGIAGIEIGNAAPVVAAGADGVAVISALSLSPDPEVAARTLRTIVDGVLAERAA</sequence>
<dbReference type="GO" id="GO:0000287">
    <property type="term" value="F:magnesium ion binding"/>
    <property type="evidence" value="ECO:0007669"/>
    <property type="project" value="UniProtKB-UniRule"/>
</dbReference>
<dbReference type="SUPFAM" id="SSF51391">
    <property type="entry name" value="Thiamin phosphate synthase"/>
    <property type="match status" value="1"/>
</dbReference>
<dbReference type="UniPathway" id="UPA00060">
    <property type="reaction ID" value="UER00141"/>
</dbReference>
<feature type="binding site" evidence="9">
    <location>
        <begin position="134"/>
        <end position="136"/>
    </location>
    <ligand>
        <name>2-[(2R,5Z)-2-carboxy-4-methylthiazol-5(2H)-ylidene]ethyl phosphate</name>
        <dbReference type="ChEBI" id="CHEBI:62899"/>
    </ligand>
</feature>
<dbReference type="Proteomes" id="UP000248863">
    <property type="component" value="Unassembled WGS sequence"/>
</dbReference>
<comment type="catalytic activity">
    <reaction evidence="6 9 10">
        <text>4-methyl-5-(2-phosphooxyethyl)-thiazole + 4-amino-2-methyl-5-(diphosphooxymethyl)pyrimidine + H(+) = thiamine phosphate + diphosphate</text>
        <dbReference type="Rhea" id="RHEA:22328"/>
        <dbReference type="ChEBI" id="CHEBI:15378"/>
        <dbReference type="ChEBI" id="CHEBI:33019"/>
        <dbReference type="ChEBI" id="CHEBI:37575"/>
        <dbReference type="ChEBI" id="CHEBI:57841"/>
        <dbReference type="ChEBI" id="CHEBI:58296"/>
        <dbReference type="EC" id="2.5.1.3"/>
    </reaction>
</comment>
<feature type="binding site" evidence="9">
    <location>
        <begin position="37"/>
        <end position="41"/>
    </location>
    <ligand>
        <name>4-amino-2-methyl-5-(diphosphooxymethyl)pyrimidine</name>
        <dbReference type="ChEBI" id="CHEBI:57841"/>
    </ligand>
</feature>
<comment type="catalytic activity">
    <reaction evidence="8 9 10">
        <text>2-[(2R,5Z)-2-carboxy-4-methylthiazol-5(2H)-ylidene]ethyl phosphate + 4-amino-2-methyl-5-(diphosphooxymethyl)pyrimidine + 2 H(+) = thiamine phosphate + CO2 + diphosphate</text>
        <dbReference type="Rhea" id="RHEA:47844"/>
        <dbReference type="ChEBI" id="CHEBI:15378"/>
        <dbReference type="ChEBI" id="CHEBI:16526"/>
        <dbReference type="ChEBI" id="CHEBI:33019"/>
        <dbReference type="ChEBI" id="CHEBI:37575"/>
        <dbReference type="ChEBI" id="CHEBI:57841"/>
        <dbReference type="ChEBI" id="CHEBI:62899"/>
        <dbReference type="EC" id="2.5.1.3"/>
    </reaction>
</comment>
<feature type="binding site" evidence="9">
    <location>
        <position position="108"/>
    </location>
    <ligand>
        <name>4-amino-2-methyl-5-(diphosphooxymethyl)pyrimidine</name>
        <dbReference type="ChEBI" id="CHEBI:57841"/>
    </ligand>
</feature>
<feature type="binding site" evidence="9">
    <location>
        <position position="137"/>
    </location>
    <ligand>
        <name>4-amino-2-methyl-5-(diphosphooxymethyl)pyrimidine</name>
        <dbReference type="ChEBI" id="CHEBI:57841"/>
    </ligand>
</feature>
<dbReference type="GO" id="GO:0005737">
    <property type="term" value="C:cytoplasm"/>
    <property type="evidence" value="ECO:0007669"/>
    <property type="project" value="TreeGrafter"/>
</dbReference>
<name>A0A327KSG2_9BRAD</name>